<dbReference type="AlphaFoldDB" id="A0A840E8M3"/>
<dbReference type="Proteomes" id="UP000576209">
    <property type="component" value="Unassembled WGS sequence"/>
</dbReference>
<evidence type="ECO:0000313" key="3">
    <source>
        <dbReference type="Proteomes" id="UP000576209"/>
    </source>
</evidence>
<comment type="caution">
    <text evidence="2">The sequence shown here is derived from an EMBL/GenBank/DDBJ whole genome shotgun (WGS) entry which is preliminary data.</text>
</comment>
<dbReference type="Gene3D" id="3.40.50.300">
    <property type="entry name" value="P-loop containing nucleotide triphosphate hydrolases"/>
    <property type="match status" value="1"/>
</dbReference>
<dbReference type="EMBL" id="JACIFF010000001">
    <property type="protein sequence ID" value="MBB4077416.1"/>
    <property type="molecule type" value="Genomic_DNA"/>
</dbReference>
<dbReference type="PRINTS" id="PR00988">
    <property type="entry name" value="URIDINKINASE"/>
</dbReference>
<evidence type="ECO:0000313" key="2">
    <source>
        <dbReference type="EMBL" id="MBB4077416.1"/>
    </source>
</evidence>
<name>A0A840E8M3_9BACT</name>
<dbReference type="SUPFAM" id="SSF52540">
    <property type="entry name" value="P-loop containing nucleoside triphosphate hydrolases"/>
    <property type="match status" value="1"/>
</dbReference>
<dbReference type="Pfam" id="PF00485">
    <property type="entry name" value="PRK"/>
    <property type="match status" value="1"/>
</dbReference>
<protein>
    <submittedName>
        <fullName evidence="2">Uridine kinase</fullName>
        <ecNumber evidence="2">2.7.1.48</ecNumber>
    </submittedName>
</protein>
<proteinExistence type="predicted"/>
<dbReference type="InterPro" id="IPR027417">
    <property type="entry name" value="P-loop_NTPase"/>
</dbReference>
<keyword evidence="2" id="KW-0418">Kinase</keyword>
<gene>
    <name evidence="2" type="ORF">GGR28_000017</name>
</gene>
<dbReference type="GO" id="GO:0005524">
    <property type="term" value="F:ATP binding"/>
    <property type="evidence" value="ECO:0007669"/>
    <property type="project" value="InterPro"/>
</dbReference>
<evidence type="ECO:0000259" key="1">
    <source>
        <dbReference type="Pfam" id="PF00485"/>
    </source>
</evidence>
<sequence>MATPFIIGITGGSGSGKTTFIRQLREGLPDDKVCLLSMDDYYVPREKQQKDDSGVHNFDRPASIYRKQFVRDLKLLLNGQTVQREEYVFNNELATPRMLTFEPAPVIIVEGLFVFHYKELRKLLDLKLFLHAKDNLKVVRRIKRDRVERNYPLDDVLYRYEHHVLPAYEKYVQPHMERADIIVNNNTDFNMGLAVVRAFVEKKVAAD</sequence>
<dbReference type="RefSeq" id="WP_183493680.1">
    <property type="nucleotide sequence ID" value="NZ_JACIFF010000001.1"/>
</dbReference>
<feature type="domain" description="Phosphoribulokinase/uridine kinase" evidence="1">
    <location>
        <begin position="6"/>
        <end position="185"/>
    </location>
</feature>
<dbReference type="GO" id="GO:0004849">
    <property type="term" value="F:uridine kinase activity"/>
    <property type="evidence" value="ECO:0007669"/>
    <property type="project" value="UniProtKB-EC"/>
</dbReference>
<dbReference type="PANTHER" id="PTHR10285">
    <property type="entry name" value="URIDINE KINASE"/>
    <property type="match status" value="1"/>
</dbReference>
<dbReference type="EC" id="2.7.1.48" evidence="2"/>
<reference evidence="2 3" key="1">
    <citation type="submission" date="2020-08" db="EMBL/GenBank/DDBJ databases">
        <title>Genomic Encyclopedia of Type Strains, Phase IV (KMG-IV): sequencing the most valuable type-strain genomes for metagenomic binning, comparative biology and taxonomic classification.</title>
        <authorList>
            <person name="Goeker M."/>
        </authorList>
    </citation>
    <scope>NUCLEOTIDE SEQUENCE [LARGE SCALE GENOMIC DNA]</scope>
    <source>
        <strain evidence="2 3">DSM 105137</strain>
    </source>
</reference>
<organism evidence="2 3">
    <name type="scientific">Neolewinella aquimaris</name>
    <dbReference type="NCBI Taxonomy" id="1835722"/>
    <lineage>
        <taxon>Bacteria</taxon>
        <taxon>Pseudomonadati</taxon>
        <taxon>Bacteroidota</taxon>
        <taxon>Saprospiria</taxon>
        <taxon>Saprospirales</taxon>
        <taxon>Lewinellaceae</taxon>
        <taxon>Neolewinella</taxon>
    </lineage>
</organism>
<dbReference type="InterPro" id="IPR006083">
    <property type="entry name" value="PRK/URK"/>
</dbReference>
<keyword evidence="2" id="KW-0808">Transferase</keyword>
<accession>A0A840E8M3</accession>
<keyword evidence="3" id="KW-1185">Reference proteome</keyword>